<dbReference type="Proteomes" id="UP000467130">
    <property type="component" value="Chromosome"/>
</dbReference>
<keyword evidence="3" id="KW-1185">Reference proteome</keyword>
<organism evidence="2 3">
    <name type="scientific">Mycobacterium stomatepiae</name>
    <dbReference type="NCBI Taxonomy" id="470076"/>
    <lineage>
        <taxon>Bacteria</taxon>
        <taxon>Bacillati</taxon>
        <taxon>Actinomycetota</taxon>
        <taxon>Actinomycetes</taxon>
        <taxon>Mycobacteriales</taxon>
        <taxon>Mycobacteriaceae</taxon>
        <taxon>Mycobacterium</taxon>
        <taxon>Mycobacterium simiae complex</taxon>
    </lineage>
</organism>
<gene>
    <name evidence="2" type="ORF">MSTO_09740</name>
</gene>
<dbReference type="AlphaFoldDB" id="A0A7I7Q3E7"/>
<dbReference type="EMBL" id="AP022587">
    <property type="protein sequence ID" value="BBY20769.1"/>
    <property type="molecule type" value="Genomic_DNA"/>
</dbReference>
<feature type="transmembrane region" description="Helical" evidence="1">
    <location>
        <begin position="200"/>
        <end position="221"/>
    </location>
</feature>
<reference evidence="2 3" key="1">
    <citation type="journal article" date="2019" name="Emerg. Microbes Infect.">
        <title>Comprehensive subspecies identification of 175 nontuberculous mycobacteria species based on 7547 genomic profiles.</title>
        <authorList>
            <person name="Matsumoto Y."/>
            <person name="Kinjo T."/>
            <person name="Motooka D."/>
            <person name="Nabeya D."/>
            <person name="Jung N."/>
            <person name="Uechi K."/>
            <person name="Horii T."/>
            <person name="Iida T."/>
            <person name="Fujita J."/>
            <person name="Nakamura S."/>
        </authorList>
    </citation>
    <scope>NUCLEOTIDE SEQUENCE [LARGE SCALE GENOMIC DNA]</scope>
    <source>
        <strain evidence="2 3">JCM 17783</strain>
    </source>
</reference>
<evidence type="ECO:0000256" key="1">
    <source>
        <dbReference type="SAM" id="Phobius"/>
    </source>
</evidence>
<evidence type="ECO:0000313" key="3">
    <source>
        <dbReference type="Proteomes" id="UP000467130"/>
    </source>
</evidence>
<evidence type="ECO:0008006" key="4">
    <source>
        <dbReference type="Google" id="ProtNLM"/>
    </source>
</evidence>
<feature type="transmembrane region" description="Helical" evidence="1">
    <location>
        <begin position="7"/>
        <end position="28"/>
    </location>
</feature>
<proteinExistence type="predicted"/>
<name>A0A7I7Q3E7_9MYCO</name>
<accession>A0A7I7Q3E7</accession>
<feature type="transmembrane region" description="Helical" evidence="1">
    <location>
        <begin position="56"/>
        <end position="76"/>
    </location>
</feature>
<feature type="transmembrane region" description="Helical" evidence="1">
    <location>
        <begin position="168"/>
        <end position="188"/>
    </location>
</feature>
<keyword evidence="1" id="KW-1133">Transmembrane helix</keyword>
<feature type="transmembrane region" description="Helical" evidence="1">
    <location>
        <begin position="88"/>
        <end position="114"/>
    </location>
</feature>
<keyword evidence="1" id="KW-0472">Membrane</keyword>
<sequence>MRRRIQLVCLATGPALAALYGVGVILFARMIPVNSPDMSIAAVVASYQAHATGIRVGMAMVVFGAALMITWGAAVATQTRRGAPDYPILFHIQIACAVTACINGVMLCLAGGLAAFRPDTLSGESIRLLNDLFWLLWTIPGTSFEVRCFAAAAAILTDKGANPVFPRWAGYFSVFVGCSFLPGVLAFFAKHGPISYNGLIPWWIPTVTFFSWVIVMTPLTWKAIDREAAQPPAEQITDPAVIAEFARLRADIAARDPGAREAIDA</sequence>
<dbReference type="KEGG" id="msto:MSTO_09740"/>
<keyword evidence="1" id="KW-0812">Transmembrane</keyword>
<evidence type="ECO:0000313" key="2">
    <source>
        <dbReference type="EMBL" id="BBY20769.1"/>
    </source>
</evidence>
<feature type="transmembrane region" description="Helical" evidence="1">
    <location>
        <begin position="134"/>
        <end position="156"/>
    </location>
</feature>
<protein>
    <recommendedName>
        <fullName evidence="4">DUF4386 domain-containing protein</fullName>
    </recommendedName>
</protein>